<accession>A0A4Q7NZV4</accession>
<dbReference type="EMBL" id="SGXF01000006">
    <property type="protein sequence ID" value="RZS92904.1"/>
    <property type="molecule type" value="Genomic_DNA"/>
</dbReference>
<sequence>MHKVSKGHFGYLKYKKKVQFLKSFLVLLSILLLLGVGLWETKSIKNWFTIVAVVTALPFANFLVVWLALLPHHGRSREEYEQVAALAGDGLLNCELVVTSREKAMPLPYAIVHASGIYAYTDQKNADLNKISEYIKTMEKSNGYEVHVKVFGNFNQFLKRLKELPAESRDEVPEDQLKVEGVLRAISM</sequence>
<keyword evidence="1" id="KW-0812">Transmembrane</keyword>
<evidence type="ECO:0000256" key="1">
    <source>
        <dbReference type="SAM" id="Phobius"/>
    </source>
</evidence>
<name>A0A4Q7NZV4_9FIRM</name>
<proteinExistence type="predicted"/>
<keyword evidence="1" id="KW-1133">Transmembrane helix</keyword>
<organism evidence="2 3">
    <name type="scientific">Cuneatibacter caecimuris</name>
    <dbReference type="NCBI Taxonomy" id="1796618"/>
    <lineage>
        <taxon>Bacteria</taxon>
        <taxon>Bacillati</taxon>
        <taxon>Bacillota</taxon>
        <taxon>Clostridia</taxon>
        <taxon>Lachnospirales</taxon>
        <taxon>Lachnospiraceae</taxon>
        <taxon>Cuneatibacter</taxon>
    </lineage>
</organism>
<dbReference type="RefSeq" id="WP_130435906.1">
    <property type="nucleotide sequence ID" value="NZ_SGXF01000006.1"/>
</dbReference>
<keyword evidence="1" id="KW-0472">Membrane</keyword>
<feature type="transmembrane region" description="Helical" evidence="1">
    <location>
        <begin position="47"/>
        <end position="70"/>
    </location>
</feature>
<gene>
    <name evidence="2" type="ORF">EV209_2647</name>
</gene>
<dbReference type="AlphaFoldDB" id="A0A4Q7NZV4"/>
<comment type="caution">
    <text evidence="2">The sequence shown here is derived from an EMBL/GenBank/DDBJ whole genome shotgun (WGS) entry which is preliminary data.</text>
</comment>
<evidence type="ECO:0000313" key="3">
    <source>
        <dbReference type="Proteomes" id="UP000292927"/>
    </source>
</evidence>
<keyword evidence="3" id="KW-1185">Reference proteome</keyword>
<evidence type="ECO:0000313" key="2">
    <source>
        <dbReference type="EMBL" id="RZS92904.1"/>
    </source>
</evidence>
<dbReference type="Proteomes" id="UP000292927">
    <property type="component" value="Unassembled WGS sequence"/>
</dbReference>
<dbReference type="OrthoDB" id="9783125at2"/>
<protein>
    <submittedName>
        <fullName evidence="2">Uncharacterized protein</fullName>
    </submittedName>
</protein>
<feature type="transmembrane region" description="Helical" evidence="1">
    <location>
        <begin position="20"/>
        <end position="41"/>
    </location>
</feature>
<reference evidence="2 3" key="1">
    <citation type="submission" date="2019-02" db="EMBL/GenBank/DDBJ databases">
        <title>Genomic Encyclopedia of Type Strains, Phase IV (KMG-IV): sequencing the most valuable type-strain genomes for metagenomic binning, comparative biology and taxonomic classification.</title>
        <authorList>
            <person name="Goeker M."/>
        </authorList>
    </citation>
    <scope>NUCLEOTIDE SEQUENCE [LARGE SCALE GENOMIC DNA]</scope>
    <source>
        <strain evidence="2 3">DSM 29486</strain>
    </source>
</reference>